<evidence type="ECO:0000256" key="1">
    <source>
        <dbReference type="SAM" id="MobiDB-lite"/>
    </source>
</evidence>
<evidence type="ECO:0000313" key="2">
    <source>
        <dbReference type="EMBL" id="CAD7426502.1"/>
    </source>
</evidence>
<accession>A0A7R9E589</accession>
<feature type="region of interest" description="Disordered" evidence="1">
    <location>
        <begin position="79"/>
        <end position="126"/>
    </location>
</feature>
<dbReference type="EMBL" id="OB793211">
    <property type="protein sequence ID" value="CAD7426502.1"/>
    <property type="molecule type" value="Genomic_DNA"/>
</dbReference>
<name>A0A7R9E589_9NEOP</name>
<protein>
    <submittedName>
        <fullName evidence="2">Uncharacterized protein</fullName>
    </submittedName>
</protein>
<proteinExistence type="predicted"/>
<sequence>MNCLRGCVRSAVQQDKGHSSSDFQKSQTSQYSLDCSLEPRHVATVDGLGSTIRVRSQVLVASLGTIKAVLNLHCRAHVGGQLPPSSTLPPSDPISGVLPKTQQRDRKKRKGELKTRRGGGIGEAGI</sequence>
<dbReference type="AlphaFoldDB" id="A0A7R9E589"/>
<organism evidence="2">
    <name type="scientific">Timema monikensis</name>
    <dbReference type="NCBI Taxonomy" id="170555"/>
    <lineage>
        <taxon>Eukaryota</taxon>
        <taxon>Metazoa</taxon>
        <taxon>Ecdysozoa</taxon>
        <taxon>Arthropoda</taxon>
        <taxon>Hexapoda</taxon>
        <taxon>Insecta</taxon>
        <taxon>Pterygota</taxon>
        <taxon>Neoptera</taxon>
        <taxon>Polyneoptera</taxon>
        <taxon>Phasmatodea</taxon>
        <taxon>Timematodea</taxon>
        <taxon>Timematoidea</taxon>
        <taxon>Timematidae</taxon>
        <taxon>Timema</taxon>
    </lineage>
</organism>
<gene>
    <name evidence="2" type="ORF">TMSB3V08_LOCUS3386</name>
</gene>
<reference evidence="2" key="1">
    <citation type="submission" date="2020-11" db="EMBL/GenBank/DDBJ databases">
        <authorList>
            <person name="Tran Van P."/>
        </authorList>
    </citation>
    <scope>NUCLEOTIDE SEQUENCE</scope>
</reference>